<organism evidence="3 4">
    <name type="scientific">Saccharopolyspora erythraea</name>
    <name type="common">Streptomyces erythraeus</name>
    <dbReference type="NCBI Taxonomy" id="1836"/>
    <lineage>
        <taxon>Bacteria</taxon>
        <taxon>Bacillati</taxon>
        <taxon>Actinomycetota</taxon>
        <taxon>Actinomycetes</taxon>
        <taxon>Pseudonocardiales</taxon>
        <taxon>Pseudonocardiaceae</taxon>
        <taxon>Saccharopolyspora</taxon>
    </lineage>
</organism>
<dbReference type="RefSeq" id="WP_011873797.1">
    <property type="nucleotide sequence ID" value="NZ_BAAAGS010000037.1"/>
</dbReference>
<dbReference type="PANTHER" id="PTHR35176">
    <property type="entry name" value="HEME OXYGENASE HI_0854-RELATED"/>
    <property type="match status" value="1"/>
</dbReference>
<evidence type="ECO:0000313" key="3">
    <source>
        <dbReference type="EMBL" id="GAA0543939.1"/>
    </source>
</evidence>
<comment type="caution">
    <text evidence="3">The sequence shown here is derived from an EMBL/GenBank/DDBJ whole genome shotgun (WGS) entry which is preliminary data.</text>
</comment>
<evidence type="ECO:0000259" key="2">
    <source>
        <dbReference type="Pfam" id="PF01243"/>
    </source>
</evidence>
<feature type="domain" description="Pyridoxamine 5'-phosphate oxidase N-terminal" evidence="2">
    <location>
        <begin position="4"/>
        <end position="125"/>
    </location>
</feature>
<dbReference type="EMBL" id="BAAAGS010000037">
    <property type="protein sequence ID" value="GAA0543939.1"/>
    <property type="molecule type" value="Genomic_DNA"/>
</dbReference>
<dbReference type="PANTHER" id="PTHR35176:SF6">
    <property type="entry name" value="HEME OXYGENASE HI_0854-RELATED"/>
    <property type="match status" value="1"/>
</dbReference>
<accession>A0ABN1DHZ4</accession>
<reference evidence="3 4" key="1">
    <citation type="journal article" date="2019" name="Int. J. Syst. Evol. Microbiol.">
        <title>The Global Catalogue of Microorganisms (GCM) 10K type strain sequencing project: providing services to taxonomists for standard genome sequencing and annotation.</title>
        <authorList>
            <consortium name="The Broad Institute Genomics Platform"/>
            <consortium name="The Broad Institute Genome Sequencing Center for Infectious Disease"/>
            <person name="Wu L."/>
            <person name="Ma J."/>
        </authorList>
    </citation>
    <scope>NUCLEOTIDE SEQUENCE [LARGE SCALE GENOMIC DNA]</scope>
    <source>
        <strain evidence="3 4">JCM 10303</strain>
    </source>
</reference>
<dbReference type="InterPro" id="IPR012349">
    <property type="entry name" value="Split_barrel_FMN-bd"/>
</dbReference>
<evidence type="ECO:0000313" key="4">
    <source>
        <dbReference type="Proteomes" id="UP001500729"/>
    </source>
</evidence>
<dbReference type="Proteomes" id="UP001500729">
    <property type="component" value="Unassembled WGS sequence"/>
</dbReference>
<dbReference type="SUPFAM" id="SSF50475">
    <property type="entry name" value="FMN-binding split barrel"/>
    <property type="match status" value="1"/>
</dbReference>
<dbReference type="Pfam" id="PF01243">
    <property type="entry name" value="PNPOx_N"/>
    <property type="match status" value="1"/>
</dbReference>
<keyword evidence="4" id="KW-1185">Reference proteome</keyword>
<dbReference type="Gene3D" id="2.30.110.10">
    <property type="entry name" value="Electron Transport, Fmn-binding Protein, Chain A"/>
    <property type="match status" value="1"/>
</dbReference>
<dbReference type="NCBIfam" id="TIGR03618">
    <property type="entry name" value="Rv1155_F420"/>
    <property type="match status" value="1"/>
</dbReference>
<evidence type="ECO:0000256" key="1">
    <source>
        <dbReference type="ARBA" id="ARBA00023002"/>
    </source>
</evidence>
<keyword evidence="1" id="KW-0560">Oxidoreductase</keyword>
<proteinExistence type="predicted"/>
<name>A0ABN1DHZ4_SACER</name>
<dbReference type="InterPro" id="IPR011576">
    <property type="entry name" value="Pyridox_Oxase_N"/>
</dbReference>
<sequence length="137" mass="15717">MHELTEDVRERLASAAVWFVATTCPDGSPHVSPMWVGLDGDSPWFNTSVGRVKERNLRHDPRVCLSHHADPFDRVQINGRVARFVEGPEAERDMDRLAQKYLGTPFEWLLPGERRVTVVIEPLRVRHVVGVEPFRPR</sequence>
<dbReference type="InterPro" id="IPR052019">
    <property type="entry name" value="F420H2_bilvrd_red/Heme_oxyg"/>
</dbReference>
<protein>
    <submittedName>
        <fullName evidence="3">PPOX class F420-dependent oxidoreductase</fullName>
    </submittedName>
</protein>
<gene>
    <name evidence="3" type="ORF">GCM10009533_48600</name>
</gene>
<dbReference type="InterPro" id="IPR019920">
    <property type="entry name" value="F420-binding_dom_put"/>
</dbReference>